<evidence type="ECO:0000259" key="2">
    <source>
        <dbReference type="Pfam" id="PF03644"/>
    </source>
</evidence>
<dbReference type="VEuPathDB" id="VectorBase:RSAN_032805"/>
<accession>A0A9D4SX30</accession>
<feature type="region of interest" description="Disordered" evidence="1">
    <location>
        <begin position="373"/>
        <end position="433"/>
    </location>
</feature>
<dbReference type="InterPro" id="IPR005201">
    <property type="entry name" value="TIM_ENGase"/>
</dbReference>
<evidence type="ECO:0000313" key="3">
    <source>
        <dbReference type="EMBL" id="KAH7957067.1"/>
    </source>
</evidence>
<dbReference type="Gene3D" id="2.60.120.260">
    <property type="entry name" value="Galactose-binding domain-like"/>
    <property type="match status" value="1"/>
</dbReference>
<evidence type="ECO:0000256" key="1">
    <source>
        <dbReference type="SAM" id="MobiDB-lite"/>
    </source>
</evidence>
<comment type="caution">
    <text evidence="3">The sequence shown here is derived from an EMBL/GenBank/DDBJ whole genome shotgun (WGS) entry which is preliminary data.</text>
</comment>
<organism evidence="3 4">
    <name type="scientific">Rhipicephalus sanguineus</name>
    <name type="common">Brown dog tick</name>
    <name type="synonym">Ixodes sanguineus</name>
    <dbReference type="NCBI Taxonomy" id="34632"/>
    <lineage>
        <taxon>Eukaryota</taxon>
        <taxon>Metazoa</taxon>
        <taxon>Ecdysozoa</taxon>
        <taxon>Arthropoda</taxon>
        <taxon>Chelicerata</taxon>
        <taxon>Arachnida</taxon>
        <taxon>Acari</taxon>
        <taxon>Parasitiformes</taxon>
        <taxon>Ixodida</taxon>
        <taxon>Ixodoidea</taxon>
        <taxon>Ixodidae</taxon>
        <taxon>Rhipicephalinae</taxon>
        <taxon>Rhipicephalus</taxon>
        <taxon>Rhipicephalus</taxon>
    </lineage>
</organism>
<reference evidence="3" key="1">
    <citation type="journal article" date="2020" name="Cell">
        <title>Large-Scale Comparative Analyses of Tick Genomes Elucidate Their Genetic Diversity and Vector Capacities.</title>
        <authorList>
            <consortium name="Tick Genome and Microbiome Consortium (TIGMIC)"/>
            <person name="Jia N."/>
            <person name="Wang J."/>
            <person name="Shi W."/>
            <person name="Du L."/>
            <person name="Sun Y."/>
            <person name="Zhan W."/>
            <person name="Jiang J.F."/>
            <person name="Wang Q."/>
            <person name="Zhang B."/>
            <person name="Ji P."/>
            <person name="Bell-Sakyi L."/>
            <person name="Cui X.M."/>
            <person name="Yuan T.T."/>
            <person name="Jiang B.G."/>
            <person name="Yang W.F."/>
            <person name="Lam T.T."/>
            <person name="Chang Q.C."/>
            <person name="Ding S.J."/>
            <person name="Wang X.J."/>
            <person name="Zhu J.G."/>
            <person name="Ruan X.D."/>
            <person name="Zhao L."/>
            <person name="Wei J.T."/>
            <person name="Ye R.Z."/>
            <person name="Que T.C."/>
            <person name="Du C.H."/>
            <person name="Zhou Y.H."/>
            <person name="Cheng J.X."/>
            <person name="Dai P.F."/>
            <person name="Guo W.B."/>
            <person name="Han X.H."/>
            <person name="Huang E.J."/>
            <person name="Li L.F."/>
            <person name="Wei W."/>
            <person name="Gao Y.C."/>
            <person name="Liu J.Z."/>
            <person name="Shao H.Z."/>
            <person name="Wang X."/>
            <person name="Wang C.C."/>
            <person name="Yang T.C."/>
            <person name="Huo Q.B."/>
            <person name="Li W."/>
            <person name="Chen H.Y."/>
            <person name="Chen S.E."/>
            <person name="Zhou L.G."/>
            <person name="Ni X.B."/>
            <person name="Tian J.H."/>
            <person name="Sheng Y."/>
            <person name="Liu T."/>
            <person name="Pan Y.S."/>
            <person name="Xia L.Y."/>
            <person name="Li J."/>
            <person name="Zhao F."/>
            <person name="Cao W.C."/>
        </authorList>
    </citation>
    <scope>NUCLEOTIDE SEQUENCE</scope>
    <source>
        <strain evidence="3">Rsan-2018</strain>
    </source>
</reference>
<evidence type="ECO:0000313" key="4">
    <source>
        <dbReference type="Proteomes" id="UP000821837"/>
    </source>
</evidence>
<dbReference type="PANTHER" id="PTHR13246:SF1">
    <property type="entry name" value="CYTOSOLIC ENDO-BETA-N-ACETYLGLUCOSAMINIDASE"/>
    <property type="match status" value="1"/>
</dbReference>
<dbReference type="Pfam" id="PF03644">
    <property type="entry name" value="Glyco_hydro_85"/>
    <property type="match status" value="1"/>
</dbReference>
<dbReference type="GO" id="GO:0033925">
    <property type="term" value="F:mannosyl-glycoprotein endo-beta-N-acetylglucosaminidase activity"/>
    <property type="evidence" value="ECO:0007669"/>
    <property type="project" value="UniProtKB-EC"/>
</dbReference>
<protein>
    <recommendedName>
        <fullName evidence="2">Cytosolic endo-beta-N-acetylglucosaminidase TIM barrel domain-containing protein</fullName>
    </recommendedName>
</protein>
<dbReference type="GO" id="GO:0005829">
    <property type="term" value="C:cytosol"/>
    <property type="evidence" value="ECO:0007669"/>
    <property type="project" value="UniProtKB-SubCell"/>
</dbReference>
<dbReference type="EMBL" id="JABSTV010001250">
    <property type="protein sequence ID" value="KAH7957067.1"/>
    <property type="molecule type" value="Genomic_DNA"/>
</dbReference>
<dbReference type="Gene3D" id="3.20.20.80">
    <property type="entry name" value="Glycosidases"/>
    <property type="match status" value="1"/>
</dbReference>
<name>A0A9D4SX30_RHISA</name>
<dbReference type="PANTHER" id="PTHR13246">
    <property type="entry name" value="ENDO BETA N-ACETYLGLUCOSAMINIDASE"/>
    <property type="match status" value="1"/>
</dbReference>
<keyword evidence="4" id="KW-1185">Reference proteome</keyword>
<proteinExistence type="predicted"/>
<feature type="compositionally biased region" description="Basic and acidic residues" evidence="1">
    <location>
        <begin position="389"/>
        <end position="409"/>
    </location>
</feature>
<gene>
    <name evidence="3" type="ORF">HPB52_015049</name>
</gene>
<dbReference type="Proteomes" id="UP000821837">
    <property type="component" value="Unassembled WGS sequence"/>
</dbReference>
<reference evidence="3" key="2">
    <citation type="submission" date="2021-09" db="EMBL/GenBank/DDBJ databases">
        <authorList>
            <person name="Jia N."/>
            <person name="Wang J."/>
            <person name="Shi W."/>
            <person name="Du L."/>
            <person name="Sun Y."/>
            <person name="Zhan W."/>
            <person name="Jiang J."/>
            <person name="Wang Q."/>
            <person name="Zhang B."/>
            <person name="Ji P."/>
            <person name="Sakyi L.B."/>
            <person name="Cui X."/>
            <person name="Yuan T."/>
            <person name="Jiang B."/>
            <person name="Yang W."/>
            <person name="Lam T.T.-Y."/>
            <person name="Chang Q."/>
            <person name="Ding S."/>
            <person name="Wang X."/>
            <person name="Zhu J."/>
            <person name="Ruan X."/>
            <person name="Zhao L."/>
            <person name="Wei J."/>
            <person name="Que T."/>
            <person name="Du C."/>
            <person name="Cheng J."/>
            <person name="Dai P."/>
            <person name="Han X."/>
            <person name="Huang E."/>
            <person name="Gao Y."/>
            <person name="Liu J."/>
            <person name="Shao H."/>
            <person name="Ye R."/>
            <person name="Li L."/>
            <person name="Wei W."/>
            <person name="Wang X."/>
            <person name="Wang C."/>
            <person name="Huo Q."/>
            <person name="Li W."/>
            <person name="Guo W."/>
            <person name="Chen H."/>
            <person name="Chen S."/>
            <person name="Zhou L."/>
            <person name="Zhou L."/>
            <person name="Ni X."/>
            <person name="Tian J."/>
            <person name="Zhou Y."/>
            <person name="Sheng Y."/>
            <person name="Liu T."/>
            <person name="Pan Y."/>
            <person name="Xia L."/>
            <person name="Li J."/>
            <person name="Zhao F."/>
            <person name="Cao W."/>
        </authorList>
    </citation>
    <scope>NUCLEOTIDE SEQUENCE</scope>
    <source>
        <strain evidence="3">Rsan-2018</strain>
        <tissue evidence="3">Larvae</tissue>
    </source>
</reference>
<dbReference type="AlphaFoldDB" id="A0A9D4SX30"/>
<dbReference type="InterPro" id="IPR032979">
    <property type="entry name" value="ENGase"/>
</dbReference>
<feature type="domain" description="Cytosolic endo-beta-N-acetylglucosaminidase TIM barrel" evidence="2">
    <location>
        <begin position="2"/>
        <end position="175"/>
    </location>
</feature>
<sequence length="433" mass="47866">MTEEMHRAVPGSTVIWQESVQPNGKVEPQSELNDKNLAFLNSCDGIVLNSKWNENLLHKSAATAGKRRGNVYAGIDVLARDTCYEGRYDMHKAVATARRYGLSAAISGAGWVYDEDHILHAERSHWRYFTYGQDKTVNFRANQCLLWALPEECRPQWRVTKLPLSTTFCQGFGTSVYKEGRAVKPASWFNLSEQELQPRDQGSKLCGGGGTAMLDTSVSYNGGGCLRLEYDPRQAPGSKVIPYFRLFAFDLPLDSLCVRYTYKNRVGGSLTGHDINLTLKVGDAAGNREDLSLGSVIVVPRGEKYIVERDLTSSAQGDQGREQSDWLTRKYLVKDATGSANLEEIGISFNSNESIGFFIGELVVKRPEVPAGSIAARDPDTQTPSDEDGAGRPETEARLREWLTKKDEITGQQDQAEEAPVAFDVSMSSDEGD</sequence>